<dbReference type="Gene3D" id="1.10.287.3240">
    <property type="match status" value="1"/>
</dbReference>
<dbReference type="STRING" id="34097.SAMN02745150_00721"/>
<organism evidence="5 6">
    <name type="scientific">Brevinema andersonii</name>
    <dbReference type="NCBI Taxonomy" id="34097"/>
    <lineage>
        <taxon>Bacteria</taxon>
        <taxon>Pseudomonadati</taxon>
        <taxon>Spirochaetota</taxon>
        <taxon>Spirochaetia</taxon>
        <taxon>Brevinematales</taxon>
        <taxon>Brevinemataceae</taxon>
        <taxon>Brevinema</taxon>
    </lineage>
</organism>
<keyword evidence="3 4" id="KW-0406">Ion transport</keyword>
<dbReference type="AlphaFoldDB" id="A0A1I1DQ03"/>
<evidence type="ECO:0000256" key="1">
    <source>
        <dbReference type="ARBA" id="ARBA00005850"/>
    </source>
</evidence>
<dbReference type="GO" id="GO:0005524">
    <property type="term" value="F:ATP binding"/>
    <property type="evidence" value="ECO:0007669"/>
    <property type="project" value="UniProtKB-UniRule"/>
</dbReference>
<accession>A0A1I1DQ03</accession>
<dbReference type="GO" id="GO:0042777">
    <property type="term" value="P:proton motive force-driven plasma membrane ATP synthesis"/>
    <property type="evidence" value="ECO:0007669"/>
    <property type="project" value="UniProtKB-UniRule"/>
</dbReference>
<dbReference type="NCBIfam" id="TIGR00309">
    <property type="entry name" value="V_ATPase_subD"/>
    <property type="match status" value="1"/>
</dbReference>
<proteinExistence type="inferred from homology"/>
<protein>
    <recommendedName>
        <fullName evidence="4">V-type ATP synthase subunit D</fullName>
    </recommendedName>
    <alternativeName>
        <fullName evidence="4">V-ATPase subunit D</fullName>
    </alternativeName>
</protein>
<dbReference type="InterPro" id="IPR002699">
    <property type="entry name" value="V_ATPase_D"/>
</dbReference>
<evidence type="ECO:0000313" key="6">
    <source>
        <dbReference type="Proteomes" id="UP000240042"/>
    </source>
</evidence>
<dbReference type="EMBL" id="FOKY01000003">
    <property type="protein sequence ID" value="SFB77045.1"/>
    <property type="molecule type" value="Genomic_DNA"/>
</dbReference>
<reference evidence="6" key="1">
    <citation type="submission" date="2016-10" db="EMBL/GenBank/DDBJ databases">
        <authorList>
            <person name="Varghese N."/>
            <person name="Submissions S."/>
        </authorList>
    </citation>
    <scope>NUCLEOTIDE SEQUENCE [LARGE SCALE GENOMIC DNA]</scope>
    <source>
        <strain evidence="6">ATCC 43811</strain>
    </source>
</reference>
<gene>
    <name evidence="4" type="primary">atpD</name>
    <name evidence="5" type="ORF">SAMN02745150_00721</name>
</gene>
<dbReference type="RefSeq" id="WP_092318717.1">
    <property type="nucleotide sequence ID" value="NZ_FOKY01000003.1"/>
</dbReference>
<dbReference type="GO" id="GO:0046961">
    <property type="term" value="F:proton-transporting ATPase activity, rotational mechanism"/>
    <property type="evidence" value="ECO:0007669"/>
    <property type="project" value="InterPro"/>
</dbReference>
<evidence type="ECO:0000256" key="4">
    <source>
        <dbReference type="HAMAP-Rule" id="MF_00271"/>
    </source>
</evidence>
<dbReference type="OrthoDB" id="9781718at2"/>
<dbReference type="Pfam" id="PF01813">
    <property type="entry name" value="ATP-synt_D"/>
    <property type="match status" value="1"/>
</dbReference>
<dbReference type="PANTHER" id="PTHR11671">
    <property type="entry name" value="V-TYPE ATP SYNTHASE SUBUNIT D"/>
    <property type="match status" value="1"/>
</dbReference>
<evidence type="ECO:0000256" key="3">
    <source>
        <dbReference type="ARBA" id="ARBA00023065"/>
    </source>
</evidence>
<evidence type="ECO:0000256" key="2">
    <source>
        <dbReference type="ARBA" id="ARBA00022448"/>
    </source>
</evidence>
<comment type="function">
    <text evidence="4">Produces ATP from ADP in the presence of a proton gradient across the membrane.</text>
</comment>
<dbReference type="GO" id="GO:0046933">
    <property type="term" value="F:proton-transporting ATP synthase activity, rotational mechanism"/>
    <property type="evidence" value="ECO:0007669"/>
    <property type="project" value="UniProtKB-UniRule"/>
</dbReference>
<name>A0A1I1DQ03_BREAD</name>
<keyword evidence="2 4" id="KW-0813">Transport</keyword>
<keyword evidence="4" id="KW-0375">Hydrogen ion transport</keyword>
<comment type="similarity">
    <text evidence="1 4">Belongs to the V-ATPase D subunit family.</text>
</comment>
<dbReference type="Proteomes" id="UP000240042">
    <property type="component" value="Unassembled WGS sequence"/>
</dbReference>
<keyword evidence="6" id="KW-1185">Reference proteome</keyword>
<evidence type="ECO:0000313" key="5">
    <source>
        <dbReference type="EMBL" id="SFB77045.1"/>
    </source>
</evidence>
<sequence length="220" mass="25387">MANKRNVTPTKSNYSILKAELSLAKEGHSLLEQKREVFIMHLSNLVANIKEKRTLLDKQLQKIYRQLALVKLETYGFTFDLMMKNMPQDFVVDMIFRSIMGVPVPQLIIRDTGENLSKIPMGISNTSPAFDELFKGVANIKNLLVEVAGLESAAWKLAHEVKKIQRRVNALENFMIPDTSVTLAYIKDTMEEKDRETLFQMKRIKERKKVVIMRGENHDY</sequence>
<keyword evidence="4" id="KW-0066">ATP synthesis</keyword>
<dbReference type="HAMAP" id="MF_00271">
    <property type="entry name" value="ATP_synth_D_arch"/>
    <property type="match status" value="1"/>
</dbReference>